<keyword evidence="1" id="KW-0812">Transmembrane</keyword>
<dbReference type="EMBL" id="RSAA01000002">
    <property type="protein sequence ID" value="RRO19983.1"/>
    <property type="molecule type" value="Genomic_DNA"/>
</dbReference>
<feature type="transmembrane region" description="Helical" evidence="1">
    <location>
        <begin position="36"/>
        <end position="53"/>
    </location>
</feature>
<evidence type="ECO:0000313" key="3">
    <source>
        <dbReference type="Proteomes" id="UP000274515"/>
    </source>
</evidence>
<keyword evidence="3" id="KW-1185">Reference proteome</keyword>
<comment type="caution">
    <text evidence="2">The sequence shown here is derived from an EMBL/GenBank/DDBJ whole genome shotgun (WGS) entry which is preliminary data.</text>
</comment>
<reference evidence="2 3" key="1">
    <citation type="submission" date="2018-11" db="EMBL/GenBank/DDBJ databases">
        <title>Saccharopolyspora rhizosphaerae sp. nov., an actinomycete isolated from rhizosphere soil in Thailand.</title>
        <authorList>
            <person name="Intra B."/>
            <person name="Euanorasetr J."/>
            <person name="Take A."/>
            <person name="Inahashi Y."/>
            <person name="Mori M."/>
            <person name="Panbangred W."/>
            <person name="Matsumoto A."/>
        </authorList>
    </citation>
    <scope>NUCLEOTIDE SEQUENCE [LARGE SCALE GENOMIC DNA]</scope>
    <source>
        <strain evidence="2 3">H219</strain>
    </source>
</reference>
<protein>
    <submittedName>
        <fullName evidence="2">Uncharacterized protein</fullName>
    </submittedName>
</protein>
<evidence type="ECO:0000256" key="1">
    <source>
        <dbReference type="SAM" id="Phobius"/>
    </source>
</evidence>
<keyword evidence="1" id="KW-1133">Transmembrane helix</keyword>
<sequence length="59" mass="5997">MSDRTAPPPVASPPFLAGPPLFDSFWPSPEAGAPRALLTALLTGLAAALFIPLDEPGIG</sequence>
<keyword evidence="1" id="KW-0472">Membrane</keyword>
<proteinExistence type="predicted"/>
<evidence type="ECO:0000313" key="2">
    <source>
        <dbReference type="EMBL" id="RRO19983.1"/>
    </source>
</evidence>
<name>A0A3R8QFR4_9PSEU</name>
<dbReference type="AlphaFoldDB" id="A0A3R8QFR4"/>
<dbReference type="Proteomes" id="UP000274515">
    <property type="component" value="Unassembled WGS sequence"/>
</dbReference>
<accession>A0A3R8QFR4</accession>
<organism evidence="2 3">
    <name type="scientific">Saccharopolyspora rhizosphaerae</name>
    <dbReference type="NCBI Taxonomy" id="2492662"/>
    <lineage>
        <taxon>Bacteria</taxon>
        <taxon>Bacillati</taxon>
        <taxon>Actinomycetota</taxon>
        <taxon>Actinomycetes</taxon>
        <taxon>Pseudonocardiales</taxon>
        <taxon>Pseudonocardiaceae</taxon>
        <taxon>Saccharopolyspora</taxon>
    </lineage>
</organism>
<dbReference type="RefSeq" id="WP_125088609.1">
    <property type="nucleotide sequence ID" value="NZ_RSAA01000002.1"/>
</dbReference>
<gene>
    <name evidence="2" type="ORF">EIL87_03130</name>
</gene>